<keyword evidence="2" id="KW-1185">Reference proteome</keyword>
<dbReference type="HOGENOM" id="CLU_2745120_0_0_1"/>
<dbReference type="Proteomes" id="UP000026915">
    <property type="component" value="Chromosome 1"/>
</dbReference>
<dbReference type="AlphaFoldDB" id="A0A061DKJ9"/>
<dbReference type="InParanoid" id="A0A061DKJ9"/>
<reference evidence="1 2" key="1">
    <citation type="journal article" date="2013" name="Genome Biol.">
        <title>The genome sequence of the most widely cultivated cacao type and its use to identify candidate genes regulating pod color.</title>
        <authorList>
            <person name="Motamayor J.C."/>
            <person name="Mockaitis K."/>
            <person name="Schmutz J."/>
            <person name="Haiminen N."/>
            <person name="Iii D.L."/>
            <person name="Cornejo O."/>
            <person name="Findley S.D."/>
            <person name="Zheng P."/>
            <person name="Utro F."/>
            <person name="Royaert S."/>
            <person name="Saski C."/>
            <person name="Jenkins J."/>
            <person name="Podicheti R."/>
            <person name="Zhao M."/>
            <person name="Scheffler B.E."/>
            <person name="Stack J.C."/>
            <person name="Feltus F.A."/>
            <person name="Mustiga G.M."/>
            <person name="Amores F."/>
            <person name="Phillips W."/>
            <person name="Marelli J.P."/>
            <person name="May G.D."/>
            <person name="Shapiro H."/>
            <person name="Ma J."/>
            <person name="Bustamante C.D."/>
            <person name="Schnell R.J."/>
            <person name="Main D."/>
            <person name="Gilbert D."/>
            <person name="Parida L."/>
            <person name="Kuhn D.N."/>
        </authorList>
    </citation>
    <scope>NUCLEOTIDE SEQUENCE [LARGE SCALE GENOMIC DNA]</scope>
    <source>
        <strain evidence="2">cv. Matina 1-6</strain>
    </source>
</reference>
<dbReference type="Gramene" id="EOX93304">
    <property type="protein sequence ID" value="EOX93304"/>
    <property type="gene ID" value="TCM_002147"/>
</dbReference>
<name>A0A061DKJ9_THECC</name>
<protein>
    <submittedName>
        <fullName evidence="1">Uncharacterized protein</fullName>
    </submittedName>
</protein>
<evidence type="ECO:0000313" key="1">
    <source>
        <dbReference type="EMBL" id="EOX93304.1"/>
    </source>
</evidence>
<gene>
    <name evidence="1" type="ORF">TCM_002147</name>
</gene>
<evidence type="ECO:0000313" key="2">
    <source>
        <dbReference type="Proteomes" id="UP000026915"/>
    </source>
</evidence>
<organism evidence="1 2">
    <name type="scientific">Theobroma cacao</name>
    <name type="common">Cacao</name>
    <name type="synonym">Cocoa</name>
    <dbReference type="NCBI Taxonomy" id="3641"/>
    <lineage>
        <taxon>Eukaryota</taxon>
        <taxon>Viridiplantae</taxon>
        <taxon>Streptophyta</taxon>
        <taxon>Embryophyta</taxon>
        <taxon>Tracheophyta</taxon>
        <taxon>Spermatophyta</taxon>
        <taxon>Magnoliopsida</taxon>
        <taxon>eudicotyledons</taxon>
        <taxon>Gunneridae</taxon>
        <taxon>Pentapetalae</taxon>
        <taxon>rosids</taxon>
        <taxon>malvids</taxon>
        <taxon>Malvales</taxon>
        <taxon>Malvaceae</taxon>
        <taxon>Byttnerioideae</taxon>
        <taxon>Theobroma</taxon>
    </lineage>
</organism>
<dbReference type="EMBL" id="CM001879">
    <property type="protein sequence ID" value="EOX93304.1"/>
    <property type="molecule type" value="Genomic_DNA"/>
</dbReference>
<accession>A0A061DKJ9</accession>
<proteinExistence type="predicted"/>
<sequence>MQTFSPPQSSNFFSLSPLSARLPPSTLPLSQSLSHSSVFPSLSLVFPSFSTVHSPVSSKLSLSKSWCPLGE</sequence>